<dbReference type="AlphaFoldDB" id="A0A9P3GGV4"/>
<comment type="caution">
    <text evidence="3">The sequence shown here is derived from an EMBL/GenBank/DDBJ whole genome shotgun (WGS) entry which is preliminary data.</text>
</comment>
<dbReference type="EMBL" id="BPQB01000042">
    <property type="protein sequence ID" value="GJE94701.1"/>
    <property type="molecule type" value="Genomic_DNA"/>
</dbReference>
<keyword evidence="2" id="KW-0732">Signal</keyword>
<evidence type="ECO:0000256" key="1">
    <source>
        <dbReference type="SAM" id="MobiDB-lite"/>
    </source>
</evidence>
<dbReference type="Proteomes" id="UP000703269">
    <property type="component" value="Unassembled WGS sequence"/>
</dbReference>
<name>A0A9P3GGV4_9APHY</name>
<protein>
    <submittedName>
        <fullName evidence="3">Uncharacterized protein</fullName>
    </submittedName>
</protein>
<sequence length="66" mass="7106">MKLAAILISIALATSATETYCTSSAAIPTRRRASCSTAHSPRWGTRWGTRHSRARRTSAAQTGSTR</sequence>
<keyword evidence="4" id="KW-1185">Reference proteome</keyword>
<feature type="region of interest" description="Disordered" evidence="1">
    <location>
        <begin position="31"/>
        <end position="66"/>
    </location>
</feature>
<reference evidence="3 4" key="1">
    <citation type="submission" date="2021-08" db="EMBL/GenBank/DDBJ databases">
        <title>Draft Genome Sequence of Phanerochaete sordida strain YK-624.</title>
        <authorList>
            <person name="Mori T."/>
            <person name="Dohra H."/>
            <person name="Suzuki T."/>
            <person name="Kawagishi H."/>
            <person name="Hirai H."/>
        </authorList>
    </citation>
    <scope>NUCLEOTIDE SEQUENCE [LARGE SCALE GENOMIC DNA]</scope>
    <source>
        <strain evidence="3 4">YK-624</strain>
    </source>
</reference>
<feature type="chain" id="PRO_5040176236" evidence="2">
    <location>
        <begin position="17"/>
        <end position="66"/>
    </location>
</feature>
<feature type="compositionally biased region" description="Low complexity" evidence="1">
    <location>
        <begin position="57"/>
        <end position="66"/>
    </location>
</feature>
<accession>A0A9P3GGV4</accession>
<evidence type="ECO:0000256" key="2">
    <source>
        <dbReference type="SAM" id="SignalP"/>
    </source>
</evidence>
<proteinExistence type="predicted"/>
<gene>
    <name evidence="3" type="ORF">PsYK624_108720</name>
</gene>
<evidence type="ECO:0000313" key="3">
    <source>
        <dbReference type="EMBL" id="GJE94701.1"/>
    </source>
</evidence>
<organism evidence="3 4">
    <name type="scientific">Phanerochaete sordida</name>
    <dbReference type="NCBI Taxonomy" id="48140"/>
    <lineage>
        <taxon>Eukaryota</taxon>
        <taxon>Fungi</taxon>
        <taxon>Dikarya</taxon>
        <taxon>Basidiomycota</taxon>
        <taxon>Agaricomycotina</taxon>
        <taxon>Agaricomycetes</taxon>
        <taxon>Polyporales</taxon>
        <taxon>Phanerochaetaceae</taxon>
        <taxon>Phanerochaete</taxon>
    </lineage>
</organism>
<feature type="signal peptide" evidence="2">
    <location>
        <begin position="1"/>
        <end position="16"/>
    </location>
</feature>
<evidence type="ECO:0000313" key="4">
    <source>
        <dbReference type="Proteomes" id="UP000703269"/>
    </source>
</evidence>